<keyword evidence="1" id="KW-0732">Signal</keyword>
<dbReference type="Gene3D" id="1.20.120.1490">
    <property type="match status" value="1"/>
</dbReference>
<dbReference type="Proteomes" id="UP000823847">
    <property type="component" value="Unassembled WGS sequence"/>
</dbReference>
<dbReference type="EMBL" id="DXEN01000075">
    <property type="protein sequence ID" value="HIX86920.1"/>
    <property type="molecule type" value="Genomic_DNA"/>
</dbReference>
<name>A0A9D2BQQ5_9BACT</name>
<evidence type="ECO:0000313" key="3">
    <source>
        <dbReference type="Proteomes" id="UP000823847"/>
    </source>
</evidence>
<protein>
    <recommendedName>
        <fullName evidence="4">DUF4168 domain-containing protein</fullName>
    </recommendedName>
</protein>
<evidence type="ECO:0000313" key="2">
    <source>
        <dbReference type="EMBL" id="HIX86920.1"/>
    </source>
</evidence>
<evidence type="ECO:0000256" key="1">
    <source>
        <dbReference type="SAM" id="SignalP"/>
    </source>
</evidence>
<comment type="caution">
    <text evidence="2">The sequence shown here is derived from an EMBL/GenBank/DDBJ whole genome shotgun (WGS) entry which is preliminary data.</text>
</comment>
<gene>
    <name evidence="2" type="ORF">H9848_10000</name>
</gene>
<reference evidence="2" key="1">
    <citation type="journal article" date="2021" name="PeerJ">
        <title>Extensive microbial diversity within the chicken gut microbiome revealed by metagenomics and culture.</title>
        <authorList>
            <person name="Gilroy R."/>
            <person name="Ravi A."/>
            <person name="Getino M."/>
            <person name="Pursley I."/>
            <person name="Horton D.L."/>
            <person name="Alikhan N.F."/>
            <person name="Baker D."/>
            <person name="Gharbi K."/>
            <person name="Hall N."/>
            <person name="Watson M."/>
            <person name="Adriaenssens E.M."/>
            <person name="Foster-Nyarko E."/>
            <person name="Jarju S."/>
            <person name="Secka A."/>
            <person name="Antonio M."/>
            <person name="Oren A."/>
            <person name="Chaudhuri R.R."/>
            <person name="La Ragione R."/>
            <person name="Hildebrand F."/>
            <person name="Pallen M.J."/>
        </authorList>
    </citation>
    <scope>NUCLEOTIDE SEQUENCE</scope>
    <source>
        <strain evidence="2">ChiHecec2B26-12326</strain>
    </source>
</reference>
<accession>A0A9D2BQQ5</accession>
<dbReference type="AlphaFoldDB" id="A0A9D2BQQ5"/>
<proteinExistence type="predicted"/>
<sequence length="155" mass="18635">MRKIFFITFAVILVQTSFSVSAQEARKDRKSFDKEAFEARRNAFIVTEVGLTPEEAERFIPLCDELRKKRFEVGRECRKLTKQVRSKENPTDADYNEVIDKCLEVEIKEAELEKEYYKKFKQILSPEKLYKYREAEFKFVREFMGHNKKKEKQKK</sequence>
<feature type="signal peptide" evidence="1">
    <location>
        <begin position="1"/>
        <end position="22"/>
    </location>
</feature>
<feature type="chain" id="PRO_5039667258" description="DUF4168 domain-containing protein" evidence="1">
    <location>
        <begin position="23"/>
        <end position="155"/>
    </location>
</feature>
<organism evidence="2 3">
    <name type="scientific">Candidatus Parabacteroides intestinigallinarum</name>
    <dbReference type="NCBI Taxonomy" id="2838722"/>
    <lineage>
        <taxon>Bacteria</taxon>
        <taxon>Pseudomonadati</taxon>
        <taxon>Bacteroidota</taxon>
        <taxon>Bacteroidia</taxon>
        <taxon>Bacteroidales</taxon>
        <taxon>Tannerellaceae</taxon>
        <taxon>Parabacteroides</taxon>
    </lineage>
</organism>
<evidence type="ECO:0008006" key="4">
    <source>
        <dbReference type="Google" id="ProtNLM"/>
    </source>
</evidence>
<reference evidence="2" key="2">
    <citation type="submission" date="2021-04" db="EMBL/GenBank/DDBJ databases">
        <authorList>
            <person name="Gilroy R."/>
        </authorList>
    </citation>
    <scope>NUCLEOTIDE SEQUENCE</scope>
    <source>
        <strain evidence="2">ChiHecec2B26-12326</strain>
    </source>
</reference>